<gene>
    <name evidence="1" type="ORF">RRG08_066664</name>
</gene>
<sequence length="204" mass="21943">CVKPSSYTCCPDPDSGSTVESTKTAESDAFPFKIRALLSPTGTYPHSALQTDYQAALLALRGFILTSHKLTLFANTLYGPSVVPSCRVSLQDISLKLHGLVWRRSLVQRLVWKISSSKACVEKISSSKACVEKISSSKACVEKISSSKACVEKISSSKACVEKISSSKACVEKISSSKLCGEDLEFKGLCGEDLEFKGLCGEDL</sequence>
<keyword evidence="2" id="KW-1185">Reference proteome</keyword>
<protein>
    <submittedName>
        <fullName evidence="1">Uncharacterized protein</fullName>
    </submittedName>
</protein>
<name>A0AAE1DVE2_9GAST</name>
<organism evidence="1 2">
    <name type="scientific">Elysia crispata</name>
    <name type="common">lettuce slug</name>
    <dbReference type="NCBI Taxonomy" id="231223"/>
    <lineage>
        <taxon>Eukaryota</taxon>
        <taxon>Metazoa</taxon>
        <taxon>Spiralia</taxon>
        <taxon>Lophotrochozoa</taxon>
        <taxon>Mollusca</taxon>
        <taxon>Gastropoda</taxon>
        <taxon>Heterobranchia</taxon>
        <taxon>Euthyneura</taxon>
        <taxon>Panpulmonata</taxon>
        <taxon>Sacoglossa</taxon>
        <taxon>Placobranchoidea</taxon>
        <taxon>Plakobranchidae</taxon>
        <taxon>Elysia</taxon>
    </lineage>
</organism>
<evidence type="ECO:0000313" key="1">
    <source>
        <dbReference type="EMBL" id="KAK3784486.1"/>
    </source>
</evidence>
<dbReference type="Proteomes" id="UP001283361">
    <property type="component" value="Unassembled WGS sequence"/>
</dbReference>
<proteinExistence type="predicted"/>
<reference evidence="1" key="1">
    <citation type="journal article" date="2023" name="G3 (Bethesda)">
        <title>A reference genome for the long-term kleptoplast-retaining sea slug Elysia crispata morphotype clarki.</title>
        <authorList>
            <person name="Eastman K.E."/>
            <person name="Pendleton A.L."/>
            <person name="Shaikh M.A."/>
            <person name="Suttiyut T."/>
            <person name="Ogas R."/>
            <person name="Tomko P."/>
            <person name="Gavelis G."/>
            <person name="Widhalm J.R."/>
            <person name="Wisecaver J.H."/>
        </authorList>
    </citation>
    <scope>NUCLEOTIDE SEQUENCE</scope>
    <source>
        <strain evidence="1">ECLA1</strain>
    </source>
</reference>
<dbReference type="AlphaFoldDB" id="A0AAE1DVE2"/>
<evidence type="ECO:0000313" key="2">
    <source>
        <dbReference type="Proteomes" id="UP001283361"/>
    </source>
</evidence>
<feature type="non-terminal residue" evidence="1">
    <location>
        <position position="204"/>
    </location>
</feature>
<comment type="caution">
    <text evidence="1">The sequence shown here is derived from an EMBL/GenBank/DDBJ whole genome shotgun (WGS) entry which is preliminary data.</text>
</comment>
<accession>A0AAE1DVE2</accession>
<dbReference type="EMBL" id="JAWDGP010002241">
    <property type="protein sequence ID" value="KAK3784486.1"/>
    <property type="molecule type" value="Genomic_DNA"/>
</dbReference>